<gene>
    <name evidence="1" type="ORF">SS1G_08522</name>
</gene>
<protein>
    <submittedName>
        <fullName evidence="1">Uncharacterized protein</fullName>
    </submittedName>
</protein>
<accession>A7ET67</accession>
<sequence length="50" mass="5739">MSHHMLQWYDQTTHGAAGLQIRYDFIHLPGGAQILEIPTMQQPDCKQAFL</sequence>
<organism evidence="1 2">
    <name type="scientific">Sclerotinia sclerotiorum (strain ATCC 18683 / 1980 / Ss-1)</name>
    <name type="common">White mold</name>
    <name type="synonym">Whetzelinia sclerotiorum</name>
    <dbReference type="NCBI Taxonomy" id="665079"/>
    <lineage>
        <taxon>Eukaryota</taxon>
        <taxon>Fungi</taxon>
        <taxon>Dikarya</taxon>
        <taxon>Ascomycota</taxon>
        <taxon>Pezizomycotina</taxon>
        <taxon>Leotiomycetes</taxon>
        <taxon>Helotiales</taxon>
        <taxon>Sclerotiniaceae</taxon>
        <taxon>Sclerotinia</taxon>
    </lineage>
</organism>
<dbReference type="Proteomes" id="UP000001312">
    <property type="component" value="Unassembled WGS sequence"/>
</dbReference>
<proteinExistence type="predicted"/>
<dbReference type="KEGG" id="ssl:SS1G_08522"/>
<dbReference type="InParanoid" id="A7ET67"/>
<keyword evidence="2" id="KW-1185">Reference proteome</keyword>
<dbReference type="EMBL" id="CH476631">
    <property type="protein sequence ID" value="EDN92659.1"/>
    <property type="molecule type" value="Genomic_DNA"/>
</dbReference>
<dbReference type="HOGENOM" id="CLU_3125950_0_0_1"/>
<evidence type="ECO:0000313" key="2">
    <source>
        <dbReference type="Proteomes" id="UP000001312"/>
    </source>
</evidence>
<name>A7ET67_SCLS1</name>
<dbReference type="AlphaFoldDB" id="A7ET67"/>
<dbReference type="RefSeq" id="XP_001590782.1">
    <property type="nucleotide sequence ID" value="XM_001590732.1"/>
</dbReference>
<dbReference type="GeneID" id="5486606"/>
<evidence type="ECO:0000313" key="1">
    <source>
        <dbReference type="EMBL" id="EDN92659.1"/>
    </source>
</evidence>
<reference evidence="2" key="1">
    <citation type="journal article" date="2011" name="PLoS Genet.">
        <title>Genomic analysis of the necrotrophic fungal pathogens Sclerotinia sclerotiorum and Botrytis cinerea.</title>
        <authorList>
            <person name="Amselem J."/>
            <person name="Cuomo C.A."/>
            <person name="van Kan J.A."/>
            <person name="Viaud M."/>
            <person name="Benito E.P."/>
            <person name="Couloux A."/>
            <person name="Coutinho P.M."/>
            <person name="de Vries R.P."/>
            <person name="Dyer P.S."/>
            <person name="Fillinger S."/>
            <person name="Fournier E."/>
            <person name="Gout L."/>
            <person name="Hahn M."/>
            <person name="Kohn L."/>
            <person name="Lapalu N."/>
            <person name="Plummer K.M."/>
            <person name="Pradier J.M."/>
            <person name="Quevillon E."/>
            <person name="Sharon A."/>
            <person name="Simon A."/>
            <person name="ten Have A."/>
            <person name="Tudzynski B."/>
            <person name="Tudzynski P."/>
            <person name="Wincker P."/>
            <person name="Andrew M."/>
            <person name="Anthouard V."/>
            <person name="Beever R.E."/>
            <person name="Beffa R."/>
            <person name="Benoit I."/>
            <person name="Bouzid O."/>
            <person name="Brault B."/>
            <person name="Chen Z."/>
            <person name="Choquer M."/>
            <person name="Collemare J."/>
            <person name="Cotton P."/>
            <person name="Danchin E.G."/>
            <person name="Da Silva C."/>
            <person name="Gautier A."/>
            <person name="Giraud C."/>
            <person name="Giraud T."/>
            <person name="Gonzalez C."/>
            <person name="Grossetete S."/>
            <person name="Guldener U."/>
            <person name="Henrissat B."/>
            <person name="Howlett B.J."/>
            <person name="Kodira C."/>
            <person name="Kretschmer M."/>
            <person name="Lappartient A."/>
            <person name="Leroch M."/>
            <person name="Levis C."/>
            <person name="Mauceli E."/>
            <person name="Neuveglise C."/>
            <person name="Oeser B."/>
            <person name="Pearson M."/>
            <person name="Poulain J."/>
            <person name="Poussereau N."/>
            <person name="Quesneville H."/>
            <person name="Rascle C."/>
            <person name="Schumacher J."/>
            <person name="Segurens B."/>
            <person name="Sexton A."/>
            <person name="Silva E."/>
            <person name="Sirven C."/>
            <person name="Soanes D.M."/>
            <person name="Talbot N.J."/>
            <person name="Templeton M."/>
            <person name="Yandava C."/>
            <person name="Yarden O."/>
            <person name="Zeng Q."/>
            <person name="Rollins J.A."/>
            <person name="Lebrun M.H."/>
            <person name="Dickman M."/>
        </authorList>
    </citation>
    <scope>NUCLEOTIDE SEQUENCE [LARGE SCALE GENOMIC DNA]</scope>
    <source>
        <strain evidence="2">ATCC 18683 / 1980 / Ss-1</strain>
    </source>
</reference>